<dbReference type="SUPFAM" id="SSF47413">
    <property type="entry name" value="lambda repressor-like DNA-binding domains"/>
    <property type="match status" value="1"/>
</dbReference>
<reference evidence="2 3" key="1">
    <citation type="submission" date="2018-06" db="EMBL/GenBank/DDBJ databases">
        <title>Comparative genomics reveals the genomic features of Rhizophagus irregularis, R. cerebriforme, R. diaphanum and Gigaspora rosea, and their symbiotic lifestyle signature.</title>
        <authorList>
            <person name="Morin E."/>
            <person name="San Clemente H."/>
            <person name="Chen E.C.H."/>
            <person name="De La Providencia I."/>
            <person name="Hainaut M."/>
            <person name="Kuo A."/>
            <person name="Kohler A."/>
            <person name="Murat C."/>
            <person name="Tang N."/>
            <person name="Roy S."/>
            <person name="Loubradou J."/>
            <person name="Henrissat B."/>
            <person name="Grigoriev I.V."/>
            <person name="Corradi N."/>
            <person name="Roux C."/>
            <person name="Martin F.M."/>
        </authorList>
    </citation>
    <scope>NUCLEOTIDE SEQUENCE [LARGE SCALE GENOMIC DNA]</scope>
    <source>
        <strain evidence="2 3">DAOM 227022</strain>
    </source>
</reference>
<dbReference type="OrthoDB" id="2425154at2759"/>
<comment type="caution">
    <text evidence="2">The sequence shown here is derived from an EMBL/GenBank/DDBJ whole genome shotgun (WGS) entry which is preliminary data.</text>
</comment>
<keyword evidence="3" id="KW-1185">Reference proteome</keyword>
<accession>A0A397SA54</accession>
<dbReference type="InterPro" id="IPR010982">
    <property type="entry name" value="Lambda_DNA-bd_dom_sf"/>
</dbReference>
<evidence type="ECO:0000313" key="3">
    <source>
        <dbReference type="Proteomes" id="UP000265703"/>
    </source>
</evidence>
<keyword evidence="1" id="KW-0238">DNA-binding</keyword>
<protein>
    <submittedName>
        <fullName evidence="2">Transcriptional regulator protein</fullName>
    </submittedName>
</protein>
<dbReference type="PANTHER" id="PTHR36924:SF1">
    <property type="entry name" value="ANTITOXIN HIGA-1"/>
    <property type="match status" value="1"/>
</dbReference>
<proteinExistence type="predicted"/>
<gene>
    <name evidence="2" type="ORF">C1645_744391</name>
</gene>
<dbReference type="Gene3D" id="1.10.260.40">
    <property type="entry name" value="lambda repressor-like DNA-binding domains"/>
    <property type="match status" value="1"/>
</dbReference>
<dbReference type="GO" id="GO:0003677">
    <property type="term" value="F:DNA binding"/>
    <property type="evidence" value="ECO:0007669"/>
    <property type="project" value="UniProtKB-KW"/>
</dbReference>
<dbReference type="InterPro" id="IPR013430">
    <property type="entry name" value="Toxin_antidote_HigA"/>
</dbReference>
<evidence type="ECO:0000313" key="2">
    <source>
        <dbReference type="EMBL" id="RIA81616.1"/>
    </source>
</evidence>
<dbReference type="Proteomes" id="UP000265703">
    <property type="component" value="Unassembled WGS sequence"/>
</dbReference>
<evidence type="ECO:0000256" key="1">
    <source>
        <dbReference type="ARBA" id="ARBA00023125"/>
    </source>
</evidence>
<dbReference type="AlphaFoldDB" id="A0A397SA54"/>
<organism evidence="2 3">
    <name type="scientific">Glomus cerebriforme</name>
    <dbReference type="NCBI Taxonomy" id="658196"/>
    <lineage>
        <taxon>Eukaryota</taxon>
        <taxon>Fungi</taxon>
        <taxon>Fungi incertae sedis</taxon>
        <taxon>Mucoromycota</taxon>
        <taxon>Glomeromycotina</taxon>
        <taxon>Glomeromycetes</taxon>
        <taxon>Glomerales</taxon>
        <taxon>Glomeraceae</taxon>
        <taxon>Glomus</taxon>
    </lineage>
</organism>
<dbReference type="NCBIfam" id="TIGR02607">
    <property type="entry name" value="antidote_HigA"/>
    <property type="match status" value="1"/>
</dbReference>
<dbReference type="EMBL" id="QKYT01000769">
    <property type="protein sequence ID" value="RIA81616.1"/>
    <property type="molecule type" value="Genomic_DNA"/>
</dbReference>
<dbReference type="PANTHER" id="PTHR36924">
    <property type="entry name" value="ANTITOXIN HIGA-1"/>
    <property type="match status" value="1"/>
</dbReference>
<name>A0A397SA54_9GLOM</name>
<sequence length="111" mass="12739">MVREKLPPIHPGTILKKEFLIPRKISQTKLADNTGFSLKLVKEVCQAKKPIDAEIAFQLGNYLGTSAELWLGLQQDYEQERLEEILERKVKKNKISSLIGRKTNGRVRKHT</sequence>